<evidence type="ECO:0000313" key="2">
    <source>
        <dbReference type="Proteomes" id="UP000236370"/>
    </source>
</evidence>
<evidence type="ECO:0000313" key="1">
    <source>
        <dbReference type="EMBL" id="PNI37132.1"/>
    </source>
</evidence>
<organism evidence="1 2">
    <name type="scientific">Pan troglodytes</name>
    <name type="common">Chimpanzee</name>
    <dbReference type="NCBI Taxonomy" id="9598"/>
    <lineage>
        <taxon>Eukaryota</taxon>
        <taxon>Metazoa</taxon>
        <taxon>Chordata</taxon>
        <taxon>Craniata</taxon>
        <taxon>Vertebrata</taxon>
        <taxon>Euteleostomi</taxon>
        <taxon>Mammalia</taxon>
        <taxon>Eutheria</taxon>
        <taxon>Euarchontoglires</taxon>
        <taxon>Primates</taxon>
        <taxon>Haplorrhini</taxon>
        <taxon>Catarrhini</taxon>
        <taxon>Hominidae</taxon>
        <taxon>Pan</taxon>
    </lineage>
</organism>
<dbReference type="AlphaFoldDB" id="A0A2J8KQ45"/>
<protein>
    <submittedName>
        <fullName evidence="1">FBXO39 isoform 2</fullName>
    </submittedName>
</protein>
<dbReference type="EMBL" id="NBAG03000347">
    <property type="protein sequence ID" value="PNI37132.1"/>
    <property type="molecule type" value="Genomic_DNA"/>
</dbReference>
<accession>A0A2J8KQ45</accession>
<gene>
    <name evidence="1" type="ORF">CK820_G0036863</name>
</gene>
<proteinExistence type="predicted"/>
<reference evidence="1 2" key="1">
    <citation type="submission" date="2017-12" db="EMBL/GenBank/DDBJ databases">
        <title>High-resolution comparative analysis of great ape genomes.</title>
        <authorList>
            <person name="Pollen A."/>
            <person name="Hastie A."/>
            <person name="Hormozdiari F."/>
            <person name="Dougherty M."/>
            <person name="Liu R."/>
            <person name="Chaisson M."/>
            <person name="Hoppe E."/>
            <person name="Hill C."/>
            <person name="Pang A."/>
            <person name="Hillier L."/>
            <person name="Baker C."/>
            <person name="Armstrong J."/>
            <person name="Shendure J."/>
            <person name="Paten B."/>
            <person name="Wilson R."/>
            <person name="Chao H."/>
            <person name="Schneider V."/>
            <person name="Ventura M."/>
            <person name="Kronenberg Z."/>
            <person name="Murali S."/>
            <person name="Gordon D."/>
            <person name="Cantsilieris S."/>
            <person name="Munson K."/>
            <person name="Nelson B."/>
            <person name="Raja A."/>
            <person name="Underwood J."/>
            <person name="Diekhans M."/>
            <person name="Fiddes I."/>
            <person name="Haussler D."/>
            <person name="Eichler E."/>
        </authorList>
    </citation>
    <scope>NUCLEOTIDE SEQUENCE [LARGE SCALE GENOMIC DNA]</scope>
    <source>
        <strain evidence="1">Yerkes chimp pedigree #C0471</strain>
    </source>
</reference>
<dbReference type="Proteomes" id="UP000236370">
    <property type="component" value="Unassembled WGS sequence"/>
</dbReference>
<feature type="non-terminal residue" evidence="1">
    <location>
        <position position="1"/>
    </location>
</feature>
<comment type="caution">
    <text evidence="1">The sequence shown here is derived from an EMBL/GenBank/DDBJ whole genome shotgun (WGS) entry which is preliminary data.</text>
</comment>
<name>A0A2J8KQ45_PANTR</name>
<sequence length="49" mass="5904">LDDELHLLIISCRKLFYFKIWAFLDVSFVERILKSQKERQCALRVFKGS</sequence>